<dbReference type="EMBL" id="JALLPB020000098">
    <property type="protein sequence ID" value="KAL3817641.1"/>
    <property type="molecule type" value="Genomic_DNA"/>
</dbReference>
<dbReference type="Gene3D" id="3.90.79.10">
    <property type="entry name" value="Nucleoside Triphosphate Pyrophosphohydrolase"/>
    <property type="match status" value="1"/>
</dbReference>
<dbReference type="PANTHER" id="PTHR42944:SF1">
    <property type="entry name" value="ADENINE DNA GLYCOSYLASE"/>
    <property type="match status" value="1"/>
</dbReference>
<evidence type="ECO:0000256" key="10">
    <source>
        <dbReference type="ARBA" id="ARBA00023014"/>
    </source>
</evidence>
<organism evidence="15 16">
    <name type="scientific">Cyclostephanos tholiformis</name>
    <dbReference type="NCBI Taxonomy" id="382380"/>
    <lineage>
        <taxon>Eukaryota</taxon>
        <taxon>Sar</taxon>
        <taxon>Stramenopiles</taxon>
        <taxon>Ochrophyta</taxon>
        <taxon>Bacillariophyta</taxon>
        <taxon>Coscinodiscophyceae</taxon>
        <taxon>Thalassiosirophycidae</taxon>
        <taxon>Stephanodiscales</taxon>
        <taxon>Stephanodiscaceae</taxon>
        <taxon>Cyclostephanos</taxon>
    </lineage>
</organism>
<evidence type="ECO:0000256" key="4">
    <source>
        <dbReference type="ARBA" id="ARBA00012045"/>
    </source>
</evidence>
<dbReference type="InterPro" id="IPR044298">
    <property type="entry name" value="MIG/MutY"/>
</dbReference>
<evidence type="ECO:0000256" key="2">
    <source>
        <dbReference type="ARBA" id="ARBA00001966"/>
    </source>
</evidence>
<dbReference type="GO" id="GO:0006281">
    <property type="term" value="P:DNA repair"/>
    <property type="evidence" value="ECO:0007669"/>
    <property type="project" value="UniProtKB-KW"/>
</dbReference>
<keyword evidence="6" id="KW-0479">Metal-binding</keyword>
<name>A0ABD3RZJ9_9STRA</name>
<dbReference type="SMART" id="SM00478">
    <property type="entry name" value="ENDO3c"/>
    <property type="match status" value="1"/>
</dbReference>
<feature type="region of interest" description="Disordered" evidence="13">
    <location>
        <begin position="46"/>
        <end position="135"/>
    </location>
</feature>
<gene>
    <name evidence="15" type="ORF">ACHAXA_011729</name>
</gene>
<evidence type="ECO:0000256" key="1">
    <source>
        <dbReference type="ARBA" id="ARBA00000843"/>
    </source>
</evidence>
<accession>A0ABD3RZJ9</accession>
<reference evidence="15 16" key="1">
    <citation type="submission" date="2024-10" db="EMBL/GenBank/DDBJ databases">
        <title>Updated reference genomes for cyclostephanoid diatoms.</title>
        <authorList>
            <person name="Roberts W.R."/>
            <person name="Alverson A.J."/>
        </authorList>
    </citation>
    <scope>NUCLEOTIDE SEQUENCE [LARGE SCALE GENOMIC DNA]</scope>
    <source>
        <strain evidence="15 16">AJA228-03</strain>
    </source>
</reference>
<dbReference type="GO" id="GO:0000701">
    <property type="term" value="F:purine-specific mismatch base pair DNA N-glycosylase activity"/>
    <property type="evidence" value="ECO:0007669"/>
    <property type="project" value="UniProtKB-EC"/>
</dbReference>
<dbReference type="Pfam" id="PF00633">
    <property type="entry name" value="HHH"/>
    <property type="match status" value="1"/>
</dbReference>
<dbReference type="Gene3D" id="1.10.340.30">
    <property type="entry name" value="Hypothetical protein, domain 2"/>
    <property type="match status" value="1"/>
</dbReference>
<dbReference type="Gene3D" id="1.10.1670.10">
    <property type="entry name" value="Helix-hairpin-Helix base-excision DNA repair enzymes (C-terminal)"/>
    <property type="match status" value="1"/>
</dbReference>
<dbReference type="Pfam" id="PF00730">
    <property type="entry name" value="HhH-GPD"/>
    <property type="match status" value="1"/>
</dbReference>
<evidence type="ECO:0000256" key="11">
    <source>
        <dbReference type="ARBA" id="ARBA00023204"/>
    </source>
</evidence>
<dbReference type="InterPro" id="IPR023170">
    <property type="entry name" value="HhH_base_excis_C"/>
</dbReference>
<evidence type="ECO:0000313" key="16">
    <source>
        <dbReference type="Proteomes" id="UP001530377"/>
    </source>
</evidence>
<evidence type="ECO:0000259" key="14">
    <source>
        <dbReference type="SMART" id="SM00478"/>
    </source>
</evidence>
<feature type="compositionally biased region" description="Basic and acidic residues" evidence="13">
    <location>
        <begin position="72"/>
        <end position="88"/>
    </location>
</feature>
<feature type="region of interest" description="Disordered" evidence="13">
    <location>
        <begin position="206"/>
        <end position="293"/>
    </location>
</feature>
<feature type="compositionally biased region" description="Low complexity" evidence="13">
    <location>
        <begin position="234"/>
        <end position="252"/>
    </location>
</feature>
<feature type="domain" description="HhH-GPD" evidence="14">
    <location>
        <begin position="287"/>
        <end position="418"/>
    </location>
</feature>
<evidence type="ECO:0000256" key="3">
    <source>
        <dbReference type="ARBA" id="ARBA00008343"/>
    </source>
</evidence>
<comment type="cofactor">
    <cofactor evidence="2">
        <name>[4Fe-4S] cluster</name>
        <dbReference type="ChEBI" id="CHEBI:49883"/>
    </cofactor>
</comment>
<comment type="caution">
    <text evidence="15">The sequence shown here is derived from an EMBL/GenBank/DDBJ whole genome shotgun (WGS) entry which is preliminary data.</text>
</comment>
<evidence type="ECO:0000256" key="5">
    <source>
        <dbReference type="ARBA" id="ARBA00022023"/>
    </source>
</evidence>
<proteinExistence type="inferred from homology"/>
<keyword evidence="11" id="KW-0234">DNA repair</keyword>
<feature type="compositionally biased region" description="Low complexity" evidence="13">
    <location>
        <begin position="112"/>
        <end position="132"/>
    </location>
</feature>
<dbReference type="SUPFAM" id="SSF55811">
    <property type="entry name" value="Nudix"/>
    <property type="match status" value="1"/>
</dbReference>
<dbReference type="GO" id="GO:0051536">
    <property type="term" value="F:iron-sulfur cluster binding"/>
    <property type="evidence" value="ECO:0007669"/>
    <property type="project" value="UniProtKB-KW"/>
</dbReference>
<sequence>MVLGNNAKKRILLALSSPSLRNVEYLALTFSSRCCHRHRSDAISRRAHPGRVIVPSHDVSSSSMVPSSSSPIHDHGNDVDDVDARGADPKSTSSVVVRRRSPRRRRDDGSSRHSAPSSIISSSSASFSSSSSDNINEDDAKTLLEDWLKHDHHAYHVDWLSPRRSYDARIALVRWYRENRRKLPWRGDEGPYDGSTAGYGAGAAAAMKGTNGLRRKRRGGGDGGGGEDETTSDIRSFFARAPSSSSSSISSAKAKRNKKTTGDDSRVASLPSDDWKEDDSTKESGGLGSDMSHAPAREVTAYGVWALATDEEVNSHWAGLGFYRRARLLHAGAKRVVSEYDGIVPNTVEELLKVEGIGRYTASAIASIAYGVEVPVVDGNVCRVLCRLTGIANHIKAGVLKDDLGWTLAERIVRAKSPFPPGAAESGGTKEACDDANCESIGSPGEVNQALMELGATYCSPAGSGIEDGDPLREFYMSTRLGVAIGRSMRDVGDAAANGGCMAGLIAGESSSGDDGGRGRCRLCDPSGISTAYYDIVDRIIEADTDIDSKATTLRDNAHAIAGHSSLPISPPKKSKREEVIAVAVISLRDSDNDRYWLMVKRPSVGLLAGQWEFPSVTLWNSAEQVKVKVTENAVKTPIVEVPVVDPELRSGALDSYLTDIFQSSSVYSSVNSYNRVQIKDAVVHVFSHVCHTMWVEFGEVEAADDRSALFKRWKLDGREVGWMTENDMADFGITSGVRKVLAVTKQKKAPVF</sequence>
<evidence type="ECO:0000313" key="15">
    <source>
        <dbReference type="EMBL" id="KAL3817641.1"/>
    </source>
</evidence>
<comment type="catalytic activity">
    <reaction evidence="1">
        <text>Hydrolyzes free adenine bases from 7,8-dihydro-8-oxoguanine:adenine mismatched double-stranded DNA, leaving an apurinic site.</text>
        <dbReference type="EC" id="3.2.2.31"/>
    </reaction>
</comment>
<evidence type="ECO:0000256" key="9">
    <source>
        <dbReference type="ARBA" id="ARBA00023004"/>
    </source>
</evidence>
<keyword evidence="9" id="KW-0408">Iron</keyword>
<evidence type="ECO:0000256" key="13">
    <source>
        <dbReference type="SAM" id="MobiDB-lite"/>
    </source>
</evidence>
<keyword evidence="8" id="KW-0378">Hydrolase</keyword>
<keyword evidence="10" id="KW-0411">Iron-sulfur</keyword>
<dbReference type="SUPFAM" id="SSF48150">
    <property type="entry name" value="DNA-glycosylase"/>
    <property type="match status" value="1"/>
</dbReference>
<dbReference type="CDD" id="cd00056">
    <property type="entry name" value="ENDO3c"/>
    <property type="match status" value="1"/>
</dbReference>
<dbReference type="InterPro" id="IPR000445">
    <property type="entry name" value="HhH_motif"/>
</dbReference>
<evidence type="ECO:0000256" key="7">
    <source>
        <dbReference type="ARBA" id="ARBA00022763"/>
    </source>
</evidence>
<dbReference type="GO" id="GO:0046872">
    <property type="term" value="F:metal ion binding"/>
    <property type="evidence" value="ECO:0007669"/>
    <property type="project" value="UniProtKB-KW"/>
</dbReference>
<protein>
    <recommendedName>
        <fullName evidence="5">Adenine DNA glycosylase</fullName>
        <ecNumber evidence="4">3.2.2.31</ecNumber>
    </recommendedName>
</protein>
<keyword evidence="7" id="KW-0227">DNA damage</keyword>
<keyword evidence="12" id="KW-0326">Glycosidase</keyword>
<keyword evidence="16" id="KW-1185">Reference proteome</keyword>
<evidence type="ECO:0000256" key="12">
    <source>
        <dbReference type="ARBA" id="ARBA00023295"/>
    </source>
</evidence>
<comment type="similarity">
    <text evidence="3">Belongs to the Nth/MutY family.</text>
</comment>
<dbReference type="InterPro" id="IPR015797">
    <property type="entry name" value="NUDIX_hydrolase-like_dom_sf"/>
</dbReference>
<dbReference type="AlphaFoldDB" id="A0ABD3RZJ9"/>
<evidence type="ECO:0000256" key="6">
    <source>
        <dbReference type="ARBA" id="ARBA00022723"/>
    </source>
</evidence>
<dbReference type="InterPro" id="IPR011257">
    <property type="entry name" value="DNA_glycosylase"/>
</dbReference>
<dbReference type="EC" id="3.2.2.31" evidence="4"/>
<dbReference type="Proteomes" id="UP001530377">
    <property type="component" value="Unassembled WGS sequence"/>
</dbReference>
<dbReference type="PANTHER" id="PTHR42944">
    <property type="entry name" value="ADENINE DNA GLYCOSYLASE"/>
    <property type="match status" value="1"/>
</dbReference>
<evidence type="ECO:0000256" key="8">
    <source>
        <dbReference type="ARBA" id="ARBA00022801"/>
    </source>
</evidence>
<dbReference type="InterPro" id="IPR003265">
    <property type="entry name" value="HhH-GPD_domain"/>
</dbReference>
<feature type="compositionally biased region" description="Low complexity" evidence="13">
    <location>
        <begin position="54"/>
        <end position="71"/>
    </location>
</feature>